<dbReference type="PANTHER" id="PTHR42847:SF8">
    <property type="entry name" value="CONSERVED PROTEIN"/>
    <property type="match status" value="1"/>
</dbReference>
<dbReference type="Proteomes" id="UP000603227">
    <property type="component" value="Unassembled WGS sequence"/>
</dbReference>
<gene>
    <name evidence="6" type="ORF">GCM10017771_46320</name>
</gene>
<accession>A0A918YYU2</accession>
<dbReference type="GO" id="GO:0008726">
    <property type="term" value="F:alkanesulfonate monooxygenase activity"/>
    <property type="evidence" value="ECO:0007669"/>
    <property type="project" value="TreeGrafter"/>
</dbReference>
<protein>
    <submittedName>
        <fullName evidence="6">LLM class F420-dependent oxidoreductase</fullName>
    </submittedName>
</protein>
<organism evidence="6 7">
    <name type="scientific">Streptomyces capitiformicae</name>
    <dbReference type="NCBI Taxonomy" id="2014920"/>
    <lineage>
        <taxon>Bacteria</taxon>
        <taxon>Bacillati</taxon>
        <taxon>Actinomycetota</taxon>
        <taxon>Actinomycetes</taxon>
        <taxon>Kitasatosporales</taxon>
        <taxon>Streptomycetaceae</taxon>
        <taxon>Streptomyces</taxon>
    </lineage>
</organism>
<dbReference type="SUPFAM" id="SSF51679">
    <property type="entry name" value="Bacterial luciferase-like"/>
    <property type="match status" value="1"/>
</dbReference>
<evidence type="ECO:0000313" key="7">
    <source>
        <dbReference type="Proteomes" id="UP000603227"/>
    </source>
</evidence>
<keyword evidence="3" id="KW-0560">Oxidoreductase</keyword>
<comment type="caution">
    <text evidence="6">The sequence shown here is derived from an EMBL/GenBank/DDBJ whole genome shotgun (WGS) entry which is preliminary data.</text>
</comment>
<evidence type="ECO:0000259" key="5">
    <source>
        <dbReference type="Pfam" id="PF00296"/>
    </source>
</evidence>
<evidence type="ECO:0000256" key="2">
    <source>
        <dbReference type="ARBA" id="ARBA00022643"/>
    </source>
</evidence>
<dbReference type="InterPro" id="IPR011251">
    <property type="entry name" value="Luciferase-like_dom"/>
</dbReference>
<evidence type="ECO:0000313" key="6">
    <source>
        <dbReference type="EMBL" id="GHE30212.1"/>
    </source>
</evidence>
<dbReference type="Pfam" id="PF00296">
    <property type="entry name" value="Bac_luciferase"/>
    <property type="match status" value="1"/>
</dbReference>
<reference evidence="6" key="2">
    <citation type="submission" date="2020-09" db="EMBL/GenBank/DDBJ databases">
        <authorList>
            <person name="Sun Q."/>
            <person name="Zhou Y."/>
        </authorList>
    </citation>
    <scope>NUCLEOTIDE SEQUENCE</scope>
    <source>
        <strain evidence="6">CGMCC 4.7403</strain>
    </source>
</reference>
<evidence type="ECO:0000256" key="3">
    <source>
        <dbReference type="ARBA" id="ARBA00023002"/>
    </source>
</evidence>
<dbReference type="GO" id="GO:0046306">
    <property type="term" value="P:alkanesulfonate catabolic process"/>
    <property type="evidence" value="ECO:0007669"/>
    <property type="project" value="TreeGrafter"/>
</dbReference>
<name>A0A918YYU2_9ACTN</name>
<keyword evidence="1" id="KW-0285">Flavoprotein</keyword>
<feature type="domain" description="Luciferase-like" evidence="5">
    <location>
        <begin position="26"/>
        <end position="183"/>
    </location>
</feature>
<dbReference type="EMBL" id="BNAT01000016">
    <property type="protein sequence ID" value="GHE30212.1"/>
    <property type="molecule type" value="Genomic_DNA"/>
</dbReference>
<reference evidence="6" key="1">
    <citation type="journal article" date="2014" name="Int. J. Syst. Evol. Microbiol.">
        <title>Complete genome sequence of Corynebacterium casei LMG S-19264T (=DSM 44701T), isolated from a smear-ripened cheese.</title>
        <authorList>
            <consortium name="US DOE Joint Genome Institute (JGI-PGF)"/>
            <person name="Walter F."/>
            <person name="Albersmeier A."/>
            <person name="Kalinowski J."/>
            <person name="Ruckert C."/>
        </authorList>
    </citation>
    <scope>NUCLEOTIDE SEQUENCE</scope>
    <source>
        <strain evidence="6">CGMCC 4.7403</strain>
    </source>
</reference>
<dbReference type="InterPro" id="IPR050172">
    <property type="entry name" value="SsuD_RutA_monooxygenase"/>
</dbReference>
<dbReference type="InterPro" id="IPR036661">
    <property type="entry name" value="Luciferase-like_sf"/>
</dbReference>
<keyword evidence="7" id="KW-1185">Reference proteome</keyword>
<sequence length="299" mass="31793">MASGEGDVADSLPFEFAVVAEPDYGAAEWLTVIRRSEEFGYDALLVTDHLRLRLAAVPALAMAAGVSSRIRLGTYVLNSDLRSPALLASEMATVHTLSGGRAVVGLGAGWMRDDYVQSGVELEAGVSRFDRLRAALPKVREVLAAAAAADGTSPPPLLLGGARRRMLELAGQEADIVSLLPPMGPDGPTEYTGMLDASVEAQLAWVRAGAAGRDVPPRLNHLLWGCFVTQNPAAVTDALARRWGCSPQTVPRLVPYLVGTAEQVAQKLLARRERWGFSLVTVPAGMAAEFAPVMRLLGR</sequence>
<dbReference type="AlphaFoldDB" id="A0A918YYU2"/>
<dbReference type="Gene3D" id="3.20.20.30">
    <property type="entry name" value="Luciferase-like domain"/>
    <property type="match status" value="1"/>
</dbReference>
<dbReference type="PANTHER" id="PTHR42847">
    <property type="entry name" value="ALKANESULFONATE MONOOXYGENASE"/>
    <property type="match status" value="1"/>
</dbReference>
<proteinExistence type="predicted"/>
<keyword evidence="4" id="KW-0503">Monooxygenase</keyword>
<evidence type="ECO:0000256" key="4">
    <source>
        <dbReference type="ARBA" id="ARBA00023033"/>
    </source>
</evidence>
<evidence type="ECO:0000256" key="1">
    <source>
        <dbReference type="ARBA" id="ARBA00022630"/>
    </source>
</evidence>
<keyword evidence="2" id="KW-0288">FMN</keyword>